<gene>
    <name evidence="1" type="ORF">ACFOW8_08610</name>
</gene>
<reference evidence="2" key="1">
    <citation type="journal article" date="2019" name="Int. J. Syst. Evol. Microbiol.">
        <title>The Global Catalogue of Microorganisms (GCM) 10K type strain sequencing project: providing services to taxonomists for standard genome sequencing and annotation.</title>
        <authorList>
            <consortium name="The Broad Institute Genomics Platform"/>
            <consortium name="The Broad Institute Genome Sequencing Center for Infectious Disease"/>
            <person name="Wu L."/>
            <person name="Ma J."/>
        </authorList>
    </citation>
    <scope>NUCLEOTIDE SEQUENCE [LARGE SCALE GENOMIC DNA]</scope>
    <source>
        <strain evidence="2">CGMCC 4.7204</strain>
    </source>
</reference>
<keyword evidence="2" id="KW-1185">Reference proteome</keyword>
<organism evidence="1 2">
    <name type="scientific">Nocardia rhizosphaerae</name>
    <dbReference type="NCBI Taxonomy" id="1691571"/>
    <lineage>
        <taxon>Bacteria</taxon>
        <taxon>Bacillati</taxon>
        <taxon>Actinomycetota</taxon>
        <taxon>Actinomycetes</taxon>
        <taxon>Mycobacteriales</taxon>
        <taxon>Nocardiaceae</taxon>
        <taxon>Nocardia</taxon>
    </lineage>
</organism>
<comment type="caution">
    <text evidence="1">The sequence shown here is derived from an EMBL/GenBank/DDBJ whole genome shotgun (WGS) entry which is preliminary data.</text>
</comment>
<dbReference type="EMBL" id="JBHSBA010000003">
    <property type="protein sequence ID" value="MFC4124986.1"/>
    <property type="molecule type" value="Genomic_DNA"/>
</dbReference>
<evidence type="ECO:0000313" key="2">
    <source>
        <dbReference type="Proteomes" id="UP001595767"/>
    </source>
</evidence>
<dbReference type="Gene3D" id="3.60.10.10">
    <property type="entry name" value="Endonuclease/exonuclease/phosphatase"/>
    <property type="match status" value="1"/>
</dbReference>
<accession>A0ABV8L396</accession>
<evidence type="ECO:0000313" key="1">
    <source>
        <dbReference type="EMBL" id="MFC4124986.1"/>
    </source>
</evidence>
<sequence>MLPISGHAVPGDYVNETRRVKSPSWSVTSQGTTYTYDDYSDHYPVFGYAG</sequence>
<name>A0ABV8L396_9NOCA</name>
<proteinExistence type="predicted"/>
<dbReference type="Proteomes" id="UP001595767">
    <property type="component" value="Unassembled WGS sequence"/>
</dbReference>
<dbReference type="InterPro" id="IPR036691">
    <property type="entry name" value="Endo/exonu/phosph_ase_sf"/>
</dbReference>
<dbReference type="RefSeq" id="WP_378547990.1">
    <property type="nucleotide sequence ID" value="NZ_JBHSBA010000003.1"/>
</dbReference>
<protein>
    <submittedName>
        <fullName evidence="1">Uncharacterized protein</fullName>
    </submittedName>
</protein>